<dbReference type="PANTHER" id="PTHR24185">
    <property type="entry name" value="CALCIUM-INDEPENDENT PHOSPHOLIPASE A2-GAMMA"/>
    <property type="match status" value="1"/>
</dbReference>
<dbReference type="GO" id="GO:0046486">
    <property type="term" value="P:glycerolipid metabolic process"/>
    <property type="evidence" value="ECO:0007669"/>
    <property type="project" value="UniProtKB-ARBA"/>
</dbReference>
<feature type="short sequence motif" description="GXGXXG" evidence="4">
    <location>
        <begin position="22"/>
        <end position="27"/>
    </location>
</feature>
<evidence type="ECO:0000313" key="6">
    <source>
        <dbReference type="EMBL" id="KAK0622756.1"/>
    </source>
</evidence>
<evidence type="ECO:0000256" key="2">
    <source>
        <dbReference type="ARBA" id="ARBA00022963"/>
    </source>
</evidence>
<gene>
    <name evidence="6" type="ORF">B0T14DRAFT_152752</name>
</gene>
<dbReference type="InterPro" id="IPR016035">
    <property type="entry name" value="Acyl_Trfase/lysoPLipase"/>
</dbReference>
<dbReference type="Gene3D" id="3.40.1090.10">
    <property type="entry name" value="Cytosolic phospholipase A2 catalytic domain"/>
    <property type="match status" value="1"/>
</dbReference>
<keyword evidence="7" id="KW-1185">Reference proteome</keyword>
<dbReference type="GO" id="GO:0016020">
    <property type="term" value="C:membrane"/>
    <property type="evidence" value="ECO:0007669"/>
    <property type="project" value="TreeGrafter"/>
</dbReference>
<name>A0AA39WWA5_9PEZI</name>
<protein>
    <submittedName>
        <fullName evidence="6">Acyl transferase/acyl hydrolase/lysophospholipase</fullName>
    </submittedName>
</protein>
<evidence type="ECO:0000256" key="3">
    <source>
        <dbReference type="ARBA" id="ARBA00023098"/>
    </source>
</evidence>
<dbReference type="Proteomes" id="UP001175000">
    <property type="component" value="Unassembled WGS sequence"/>
</dbReference>
<keyword evidence="3" id="KW-0443">Lipid metabolism</keyword>
<keyword evidence="1 6" id="KW-0378">Hydrolase</keyword>
<dbReference type="GO" id="GO:0016740">
    <property type="term" value="F:transferase activity"/>
    <property type="evidence" value="ECO:0007669"/>
    <property type="project" value="UniProtKB-KW"/>
</dbReference>
<proteinExistence type="predicted"/>
<feature type="short sequence motif" description="GXSXG" evidence="4">
    <location>
        <begin position="62"/>
        <end position="66"/>
    </location>
</feature>
<dbReference type="InterPro" id="IPR002641">
    <property type="entry name" value="PNPLA_dom"/>
</dbReference>
<reference evidence="6" key="1">
    <citation type="submission" date="2023-06" db="EMBL/GenBank/DDBJ databases">
        <title>Genome-scale phylogeny and comparative genomics of the fungal order Sordariales.</title>
        <authorList>
            <consortium name="Lawrence Berkeley National Laboratory"/>
            <person name="Hensen N."/>
            <person name="Bonometti L."/>
            <person name="Westerberg I."/>
            <person name="Brannstrom I.O."/>
            <person name="Guillou S."/>
            <person name="Cros-Aarteil S."/>
            <person name="Calhoun S."/>
            <person name="Haridas S."/>
            <person name="Kuo A."/>
            <person name="Mondo S."/>
            <person name="Pangilinan J."/>
            <person name="Riley R."/>
            <person name="Labutti K."/>
            <person name="Andreopoulos B."/>
            <person name="Lipzen A."/>
            <person name="Chen C."/>
            <person name="Yanf M."/>
            <person name="Daum C."/>
            <person name="Ng V."/>
            <person name="Clum A."/>
            <person name="Steindorff A."/>
            <person name="Ohm R."/>
            <person name="Martin F."/>
            <person name="Silar P."/>
            <person name="Natvig D."/>
            <person name="Lalanne C."/>
            <person name="Gautier V."/>
            <person name="Ament-Velasquez S.L."/>
            <person name="Kruys A."/>
            <person name="Hutchinson M.I."/>
            <person name="Powell A.J."/>
            <person name="Barry K."/>
            <person name="Miller A.N."/>
            <person name="Grigoriev I.V."/>
            <person name="Debuchy R."/>
            <person name="Gladieux P."/>
            <person name="Thoren M.H."/>
            <person name="Johannesson H."/>
        </authorList>
    </citation>
    <scope>NUCLEOTIDE SEQUENCE</scope>
    <source>
        <strain evidence="6">CBS 606.72</strain>
    </source>
</reference>
<keyword evidence="6" id="KW-0808">Transferase</keyword>
<dbReference type="GO" id="GO:0016042">
    <property type="term" value="P:lipid catabolic process"/>
    <property type="evidence" value="ECO:0007669"/>
    <property type="project" value="UniProtKB-KW"/>
</dbReference>
<comment type="caution">
    <text evidence="6">The sequence shown here is derived from an EMBL/GenBank/DDBJ whole genome shotgun (WGS) entry which is preliminary data.</text>
</comment>
<dbReference type="EMBL" id="JAULSU010000003">
    <property type="protein sequence ID" value="KAK0622756.1"/>
    <property type="molecule type" value="Genomic_DNA"/>
</dbReference>
<sequence length="166" mass="17725">MAGRVGGAMDSPTPLRILSLDGGGIRGISSLIILENIMEQLRDAHGLVNVPRPCEYFDLIGGTSTGGIIAIMLGRLGMTVEECIRAYKEVAQQAFTPKKTTIFPASPAGAYSANALVSAIKKTVRTFCVASECVGRRGKGHSTAHTCPHSELEFRDALCTKTHHQE</sequence>
<dbReference type="PANTHER" id="PTHR24185:SF1">
    <property type="entry name" value="CALCIUM-INDEPENDENT PHOSPHOLIPASE A2-GAMMA"/>
    <property type="match status" value="1"/>
</dbReference>
<keyword evidence="2" id="KW-0442">Lipid degradation</keyword>
<dbReference type="GO" id="GO:0019369">
    <property type="term" value="P:arachidonate metabolic process"/>
    <property type="evidence" value="ECO:0007669"/>
    <property type="project" value="TreeGrafter"/>
</dbReference>
<evidence type="ECO:0000313" key="7">
    <source>
        <dbReference type="Proteomes" id="UP001175000"/>
    </source>
</evidence>
<feature type="domain" description="PNPLA" evidence="5">
    <location>
        <begin position="18"/>
        <end position="166"/>
    </location>
</feature>
<dbReference type="PROSITE" id="PS51635">
    <property type="entry name" value="PNPLA"/>
    <property type="match status" value="1"/>
</dbReference>
<dbReference type="Pfam" id="PF01734">
    <property type="entry name" value="Patatin"/>
    <property type="match status" value="1"/>
</dbReference>
<evidence type="ECO:0000256" key="4">
    <source>
        <dbReference type="PROSITE-ProRule" id="PRU01161"/>
    </source>
</evidence>
<comment type="caution">
    <text evidence="4">Lacks conserved residue(s) required for the propagation of feature annotation.</text>
</comment>
<dbReference type="AlphaFoldDB" id="A0AA39WWA5"/>
<dbReference type="GO" id="GO:0047499">
    <property type="term" value="F:calcium-independent phospholipase A2 activity"/>
    <property type="evidence" value="ECO:0007669"/>
    <property type="project" value="TreeGrafter"/>
</dbReference>
<organism evidence="6 7">
    <name type="scientific">Immersiella caudata</name>
    <dbReference type="NCBI Taxonomy" id="314043"/>
    <lineage>
        <taxon>Eukaryota</taxon>
        <taxon>Fungi</taxon>
        <taxon>Dikarya</taxon>
        <taxon>Ascomycota</taxon>
        <taxon>Pezizomycotina</taxon>
        <taxon>Sordariomycetes</taxon>
        <taxon>Sordariomycetidae</taxon>
        <taxon>Sordariales</taxon>
        <taxon>Lasiosphaeriaceae</taxon>
        <taxon>Immersiella</taxon>
    </lineage>
</organism>
<dbReference type="SUPFAM" id="SSF52151">
    <property type="entry name" value="FabD/lysophospholipase-like"/>
    <property type="match status" value="1"/>
</dbReference>
<accession>A0AA39WWA5</accession>
<evidence type="ECO:0000256" key="1">
    <source>
        <dbReference type="ARBA" id="ARBA00022801"/>
    </source>
</evidence>
<evidence type="ECO:0000259" key="5">
    <source>
        <dbReference type="PROSITE" id="PS51635"/>
    </source>
</evidence>